<keyword evidence="3" id="KW-0804">Transcription</keyword>
<keyword evidence="4" id="KW-0472">Membrane</keyword>
<dbReference type="Proteomes" id="UP000824024">
    <property type="component" value="Unassembled WGS sequence"/>
</dbReference>
<dbReference type="InterPro" id="IPR018060">
    <property type="entry name" value="HTH_AraC"/>
</dbReference>
<dbReference type="SMART" id="SM00342">
    <property type="entry name" value="HTH_ARAC"/>
    <property type="match status" value="1"/>
</dbReference>
<evidence type="ECO:0000256" key="1">
    <source>
        <dbReference type="ARBA" id="ARBA00023015"/>
    </source>
</evidence>
<dbReference type="Gene3D" id="1.10.10.60">
    <property type="entry name" value="Homeodomain-like"/>
    <property type="match status" value="2"/>
</dbReference>
<dbReference type="GO" id="GO:0043565">
    <property type="term" value="F:sequence-specific DNA binding"/>
    <property type="evidence" value="ECO:0007669"/>
    <property type="project" value="InterPro"/>
</dbReference>
<evidence type="ECO:0000313" key="6">
    <source>
        <dbReference type="EMBL" id="HIZ06422.1"/>
    </source>
</evidence>
<dbReference type="GO" id="GO:0003700">
    <property type="term" value="F:DNA-binding transcription factor activity"/>
    <property type="evidence" value="ECO:0007669"/>
    <property type="project" value="InterPro"/>
</dbReference>
<comment type="caution">
    <text evidence="6">The sequence shown here is derived from an EMBL/GenBank/DDBJ whole genome shotgun (WGS) entry which is preliminary data.</text>
</comment>
<dbReference type="Gene3D" id="6.10.340.10">
    <property type="match status" value="1"/>
</dbReference>
<feature type="domain" description="HTH araC/xylS-type" evidence="5">
    <location>
        <begin position="650"/>
        <end position="748"/>
    </location>
</feature>
<dbReference type="AlphaFoldDB" id="A0A9D2D0Q3"/>
<protein>
    <submittedName>
        <fullName evidence="6">Helix-turn-helix transcriptional regulator</fullName>
    </submittedName>
</protein>
<name>A0A9D2D0Q3_9FIRM</name>
<dbReference type="InterPro" id="IPR009057">
    <property type="entry name" value="Homeodomain-like_sf"/>
</dbReference>
<dbReference type="PROSITE" id="PS01124">
    <property type="entry name" value="HTH_ARAC_FAMILY_2"/>
    <property type="match status" value="1"/>
</dbReference>
<evidence type="ECO:0000256" key="4">
    <source>
        <dbReference type="SAM" id="Phobius"/>
    </source>
</evidence>
<dbReference type="EMBL" id="DXCH01000017">
    <property type="protein sequence ID" value="HIZ06422.1"/>
    <property type="molecule type" value="Genomic_DNA"/>
</dbReference>
<dbReference type="PANTHER" id="PTHR43280:SF10">
    <property type="entry name" value="REGULATORY PROTEIN POCR"/>
    <property type="match status" value="1"/>
</dbReference>
<dbReference type="Pfam" id="PF12833">
    <property type="entry name" value="HTH_18"/>
    <property type="match status" value="1"/>
</dbReference>
<gene>
    <name evidence="6" type="ORF">IAA08_00630</name>
</gene>
<evidence type="ECO:0000256" key="3">
    <source>
        <dbReference type="ARBA" id="ARBA00023163"/>
    </source>
</evidence>
<keyword evidence="2" id="KW-0238">DNA-binding</keyword>
<dbReference type="PANTHER" id="PTHR43280">
    <property type="entry name" value="ARAC-FAMILY TRANSCRIPTIONAL REGULATOR"/>
    <property type="match status" value="1"/>
</dbReference>
<reference evidence="6" key="2">
    <citation type="submission" date="2021-04" db="EMBL/GenBank/DDBJ databases">
        <authorList>
            <person name="Gilroy R."/>
        </authorList>
    </citation>
    <scope>NUCLEOTIDE SEQUENCE</scope>
    <source>
        <strain evidence="6">CHK192-9172</strain>
    </source>
</reference>
<accession>A0A9D2D0Q3</accession>
<evidence type="ECO:0000259" key="5">
    <source>
        <dbReference type="PROSITE" id="PS01124"/>
    </source>
</evidence>
<proteinExistence type="predicted"/>
<keyword evidence="4" id="KW-0812">Transmembrane</keyword>
<organism evidence="6 7">
    <name type="scientific">Candidatus Eubacterium avistercoris</name>
    <dbReference type="NCBI Taxonomy" id="2838567"/>
    <lineage>
        <taxon>Bacteria</taxon>
        <taxon>Bacillati</taxon>
        <taxon>Bacillota</taxon>
        <taxon>Clostridia</taxon>
        <taxon>Eubacteriales</taxon>
        <taxon>Eubacteriaceae</taxon>
        <taxon>Eubacterium</taxon>
    </lineage>
</organism>
<evidence type="ECO:0000313" key="7">
    <source>
        <dbReference type="Proteomes" id="UP000824024"/>
    </source>
</evidence>
<keyword evidence="1" id="KW-0805">Transcription regulation</keyword>
<dbReference type="SUPFAM" id="SSF46689">
    <property type="entry name" value="Homeodomain-like"/>
    <property type="match status" value="2"/>
</dbReference>
<keyword evidence="4" id="KW-1133">Transmembrane helix</keyword>
<reference evidence="6" key="1">
    <citation type="journal article" date="2021" name="PeerJ">
        <title>Extensive microbial diversity within the chicken gut microbiome revealed by metagenomics and culture.</title>
        <authorList>
            <person name="Gilroy R."/>
            <person name="Ravi A."/>
            <person name="Getino M."/>
            <person name="Pursley I."/>
            <person name="Horton D.L."/>
            <person name="Alikhan N.F."/>
            <person name="Baker D."/>
            <person name="Gharbi K."/>
            <person name="Hall N."/>
            <person name="Watson M."/>
            <person name="Adriaenssens E.M."/>
            <person name="Foster-Nyarko E."/>
            <person name="Jarju S."/>
            <person name="Secka A."/>
            <person name="Antonio M."/>
            <person name="Oren A."/>
            <person name="Chaudhuri R.R."/>
            <person name="La Ragione R."/>
            <person name="Hildebrand F."/>
            <person name="Pallen M.J."/>
        </authorList>
    </citation>
    <scope>NUCLEOTIDE SEQUENCE</scope>
    <source>
        <strain evidence="6">CHK192-9172</strain>
    </source>
</reference>
<feature type="transmembrane region" description="Helical" evidence="4">
    <location>
        <begin position="303"/>
        <end position="325"/>
    </location>
</feature>
<evidence type="ECO:0000256" key="2">
    <source>
        <dbReference type="ARBA" id="ARBA00023125"/>
    </source>
</evidence>
<sequence>MKTAKKFVKSLSLKYQILLAMTLLCLFPFLGLLIYTIHDSLAAMQKQSLSNELEYLDKTRLQLETYKESAKSYFTSKAVEDVFFSYCYNDLDFRSYTMLHDAQEELENFSYGQDILEGAYFINFKNSFLISSGFAGDFLPNEEGDNPIQTLLLENDSHQTAMWAYLPPWEGFTRPGKYPKLLIDGIVLLVPYPLFHTNSQSVMVVSIDPQKMNEFLGRSDTERQILIANEEDIILYSSNADEIGQNLSESPYLCSLSLEEKSGMRPITLDNQELYLTWIRDDNGWTYFSIIDLFSINQEMYTLWNTALLFGGIALIVLLLLIYLFSRKLSAPISAIANQMRQMTKDSTEGNELLLIKQGVDQYEEQMELYKNSLKEFFFQKLIKGSFSSVPPQKILDEAKRTGIQLHGTEMAILVFQMLEADPAVLNPDVSAASKIFSILPLDCVITSTFYQGLLVVWIQNLPYRTRFTERLREDCRRIKQEMTMESYLFGLGTSPAFHEYTQVHTAYLAAVADLGVGGSAPPMALDQNGGWTSDFCPEELCGQLAASMQNGTGAETDRLMDIISKRIFQESGDTGKQEILIIWSAASLFSGIQKKAPLPYEIFSSHLLDILARIHDAKTMNYYFKKHLIQPLEKWMKDKNMEHQHDLSKEVIAMIQQRFDTDITLEQCAQELHCHPMYLWQLFKEQTNQTFSQYLENYRFYMAKKWLIETAKSVSEIADLLRYSNAQNFIRSFKKKTGMTPGKYRERNRCK</sequence>